<dbReference type="RefSeq" id="WP_359343149.1">
    <property type="nucleotide sequence ID" value="NZ_JBEYXV010000001.1"/>
</dbReference>
<feature type="transmembrane region" description="Helical" evidence="5">
    <location>
        <begin position="84"/>
        <end position="103"/>
    </location>
</feature>
<evidence type="ECO:0000313" key="8">
    <source>
        <dbReference type="Proteomes" id="UP001551176"/>
    </source>
</evidence>
<dbReference type="Proteomes" id="UP001551176">
    <property type="component" value="Unassembled WGS sequence"/>
</dbReference>
<reference evidence="7 8" key="1">
    <citation type="submission" date="2024-06" db="EMBL/GenBank/DDBJ databases">
        <title>The Natural Products Discovery Center: Release of the First 8490 Sequenced Strains for Exploring Actinobacteria Biosynthetic Diversity.</title>
        <authorList>
            <person name="Kalkreuter E."/>
            <person name="Kautsar S.A."/>
            <person name="Yang D."/>
            <person name="Bader C.D."/>
            <person name="Teijaro C.N."/>
            <person name="Fluegel L."/>
            <person name="Davis C.M."/>
            <person name="Simpson J.R."/>
            <person name="Lauterbach L."/>
            <person name="Steele A.D."/>
            <person name="Gui C."/>
            <person name="Meng S."/>
            <person name="Li G."/>
            <person name="Viehrig K."/>
            <person name="Ye F."/>
            <person name="Su P."/>
            <person name="Kiefer A.F."/>
            <person name="Nichols A."/>
            <person name="Cepeda A.J."/>
            <person name="Yan W."/>
            <person name="Fan B."/>
            <person name="Jiang Y."/>
            <person name="Adhikari A."/>
            <person name="Zheng C.-J."/>
            <person name="Schuster L."/>
            <person name="Cowan T.M."/>
            <person name="Smanski M.J."/>
            <person name="Chevrette M.G."/>
            <person name="De Carvalho L.P.S."/>
            <person name="Shen B."/>
        </authorList>
    </citation>
    <scope>NUCLEOTIDE SEQUENCE [LARGE SCALE GENOMIC DNA]</scope>
    <source>
        <strain evidence="7 8">NPDC046838</strain>
    </source>
</reference>
<feature type="transmembrane region" description="Helical" evidence="5">
    <location>
        <begin position="257"/>
        <end position="277"/>
    </location>
</feature>
<dbReference type="InterPro" id="IPR036259">
    <property type="entry name" value="MFS_trans_sf"/>
</dbReference>
<keyword evidence="8" id="KW-1185">Reference proteome</keyword>
<dbReference type="InterPro" id="IPR011701">
    <property type="entry name" value="MFS"/>
</dbReference>
<dbReference type="PANTHER" id="PTHR23542">
    <property type="match status" value="1"/>
</dbReference>
<proteinExistence type="predicted"/>
<gene>
    <name evidence="7" type="ORF">ABZ921_01035</name>
</gene>
<comment type="subcellular location">
    <subcellularLocation>
        <location evidence="1">Cell membrane</location>
        <topology evidence="1">Multi-pass membrane protein</topology>
    </subcellularLocation>
</comment>
<evidence type="ECO:0000259" key="6">
    <source>
        <dbReference type="PROSITE" id="PS50850"/>
    </source>
</evidence>
<feature type="transmembrane region" description="Helical" evidence="5">
    <location>
        <begin position="21"/>
        <end position="45"/>
    </location>
</feature>
<accession>A0ABV3BFM5</accession>
<keyword evidence="4 5" id="KW-0472">Membrane</keyword>
<dbReference type="Gene3D" id="1.20.1250.20">
    <property type="entry name" value="MFS general substrate transporter like domains"/>
    <property type="match status" value="2"/>
</dbReference>
<dbReference type="PROSITE" id="PS50850">
    <property type="entry name" value="MFS"/>
    <property type="match status" value="1"/>
</dbReference>
<dbReference type="Pfam" id="PF07690">
    <property type="entry name" value="MFS_1"/>
    <property type="match status" value="1"/>
</dbReference>
<feature type="transmembrane region" description="Helical" evidence="5">
    <location>
        <begin position="289"/>
        <end position="308"/>
    </location>
</feature>
<evidence type="ECO:0000313" key="7">
    <source>
        <dbReference type="EMBL" id="MEU6819182.1"/>
    </source>
</evidence>
<dbReference type="PANTHER" id="PTHR23542:SF1">
    <property type="entry name" value="MAJOR FACILITATOR SUPERFAMILY (MFS) PROFILE DOMAIN-CONTAINING PROTEIN"/>
    <property type="match status" value="1"/>
</dbReference>
<feature type="transmembrane region" description="Helical" evidence="5">
    <location>
        <begin position="109"/>
        <end position="128"/>
    </location>
</feature>
<feature type="transmembrane region" description="Helical" evidence="5">
    <location>
        <begin position="314"/>
        <end position="334"/>
    </location>
</feature>
<comment type="caution">
    <text evidence="7">The sequence shown here is derived from an EMBL/GenBank/DDBJ whole genome shotgun (WGS) entry which is preliminary data.</text>
</comment>
<dbReference type="EMBL" id="JBEYXV010000001">
    <property type="protein sequence ID" value="MEU6819182.1"/>
    <property type="molecule type" value="Genomic_DNA"/>
</dbReference>
<feature type="domain" description="Major facilitator superfamily (MFS) profile" evidence="6">
    <location>
        <begin position="223"/>
        <end position="412"/>
    </location>
</feature>
<organism evidence="7 8">
    <name type="scientific">Streptomyces atriruber</name>
    <dbReference type="NCBI Taxonomy" id="545121"/>
    <lineage>
        <taxon>Bacteria</taxon>
        <taxon>Bacillati</taxon>
        <taxon>Actinomycetota</taxon>
        <taxon>Actinomycetes</taxon>
        <taxon>Kitasatosporales</taxon>
        <taxon>Streptomycetaceae</taxon>
        <taxon>Streptomyces</taxon>
    </lineage>
</organism>
<feature type="transmembrane region" description="Helical" evidence="5">
    <location>
        <begin position="51"/>
        <end position="72"/>
    </location>
</feature>
<feature type="transmembrane region" description="Helical" evidence="5">
    <location>
        <begin position="219"/>
        <end position="245"/>
    </location>
</feature>
<evidence type="ECO:0000256" key="3">
    <source>
        <dbReference type="ARBA" id="ARBA00022989"/>
    </source>
</evidence>
<dbReference type="SUPFAM" id="SSF103473">
    <property type="entry name" value="MFS general substrate transporter"/>
    <property type="match status" value="1"/>
</dbReference>
<evidence type="ECO:0000256" key="2">
    <source>
        <dbReference type="ARBA" id="ARBA00022692"/>
    </source>
</evidence>
<feature type="transmembrane region" description="Helical" evidence="5">
    <location>
        <begin position="355"/>
        <end position="373"/>
    </location>
</feature>
<keyword evidence="3 5" id="KW-1133">Transmembrane helix</keyword>
<feature type="transmembrane region" description="Helical" evidence="5">
    <location>
        <begin position="178"/>
        <end position="198"/>
    </location>
</feature>
<keyword evidence="2 5" id="KW-0812">Transmembrane</keyword>
<evidence type="ECO:0000256" key="5">
    <source>
        <dbReference type="SAM" id="Phobius"/>
    </source>
</evidence>
<protein>
    <submittedName>
        <fullName evidence="7">MFS transporter</fullName>
    </submittedName>
</protein>
<evidence type="ECO:0000256" key="1">
    <source>
        <dbReference type="ARBA" id="ARBA00004651"/>
    </source>
</evidence>
<sequence length="412" mass="41973">MSESLDTRPTYRAVLAVREARWPFLGSCLARMSFAVLPLALLLLIREATGSFAVAGLASGALSATLTLFAPARARLIDRKGSRFGLAWLTGLYLSGLTVLISLAEAGAATAVLLVAAAVAGAFAPPLGPTMRVLWAKILHRRQPLLHTAYALDSVTEEVVFTVGPLVAGGLIAVAAPLAAMIMVMALIAVGAVCFVLSAATDGPGSDASDEEHVRGSPLALPGIRTIVLAFGGVGLVVGALQIALPFLADQAGSPGAGGVLLALLSAGSAIGGLAYGRIRWRSSPTDRFVVLVIVFTLTVLPLCVIESPVRAGAFVFVVGLSLAPLFTTAYLLVNDLVAASKAAPTEANTWVSTANNGGYAAGSAVAGVLLGFRGPALTVTAAFLVSAAIVAVTVLRRRTLVPAPTHPAAEE</sequence>
<evidence type="ECO:0000256" key="4">
    <source>
        <dbReference type="ARBA" id="ARBA00023136"/>
    </source>
</evidence>
<feature type="transmembrane region" description="Helical" evidence="5">
    <location>
        <begin position="379"/>
        <end position="396"/>
    </location>
</feature>
<name>A0ABV3BFM5_9ACTN</name>
<dbReference type="InterPro" id="IPR020846">
    <property type="entry name" value="MFS_dom"/>
</dbReference>